<dbReference type="Pfam" id="PF06508">
    <property type="entry name" value="QueC"/>
    <property type="match status" value="1"/>
</dbReference>
<dbReference type="Gene3D" id="3.40.50.620">
    <property type="entry name" value="HUPs"/>
    <property type="match status" value="1"/>
</dbReference>
<comment type="catalytic activity">
    <reaction evidence="10 11">
        <text>7-carboxy-7-carbaguanine + NH4(+) + 2 ATP = 7-cyano-7-carbaguanine + 2 AMP + 2 diphosphate + 2 H(+)</text>
        <dbReference type="Rhea" id="RHEA:27982"/>
        <dbReference type="ChEBI" id="CHEBI:15378"/>
        <dbReference type="ChEBI" id="CHEBI:28938"/>
        <dbReference type="ChEBI" id="CHEBI:30616"/>
        <dbReference type="ChEBI" id="CHEBI:33019"/>
        <dbReference type="ChEBI" id="CHEBI:45075"/>
        <dbReference type="ChEBI" id="CHEBI:61036"/>
        <dbReference type="ChEBI" id="CHEBI:456215"/>
        <dbReference type="EC" id="6.3.4.20"/>
    </reaction>
</comment>
<feature type="binding site" evidence="11">
    <location>
        <position position="203"/>
    </location>
    <ligand>
        <name>Zn(2+)</name>
        <dbReference type="ChEBI" id="CHEBI:29105"/>
    </ligand>
</feature>
<dbReference type="HAMAP" id="MF_01633">
    <property type="entry name" value="QueC"/>
    <property type="match status" value="1"/>
</dbReference>
<evidence type="ECO:0000256" key="7">
    <source>
        <dbReference type="ARBA" id="ARBA00022840"/>
    </source>
</evidence>
<proteinExistence type="inferred from homology"/>
<dbReference type="GO" id="GO:0016879">
    <property type="term" value="F:ligase activity, forming carbon-nitrogen bonds"/>
    <property type="evidence" value="ECO:0007669"/>
    <property type="project" value="UniProtKB-UniRule"/>
</dbReference>
<comment type="pathway">
    <text evidence="1 11">Purine metabolism; 7-cyano-7-deazaguanine biosynthesis.</text>
</comment>
<evidence type="ECO:0000256" key="9">
    <source>
        <dbReference type="ARBA" id="ARBA00039149"/>
    </source>
</evidence>
<organism evidence="12 13">
    <name type="scientific">Abditibacterium utsteinense</name>
    <dbReference type="NCBI Taxonomy" id="1960156"/>
    <lineage>
        <taxon>Bacteria</taxon>
        <taxon>Pseudomonadati</taxon>
        <taxon>Abditibacteriota</taxon>
        <taxon>Abditibacteriia</taxon>
        <taxon>Abditibacteriales</taxon>
        <taxon>Abditibacteriaceae</taxon>
        <taxon>Abditibacterium</taxon>
    </lineage>
</organism>
<keyword evidence="7 11" id="KW-0067">ATP-binding</keyword>
<evidence type="ECO:0000256" key="11">
    <source>
        <dbReference type="HAMAP-Rule" id="MF_01633"/>
    </source>
</evidence>
<protein>
    <recommendedName>
        <fullName evidence="9 11">7-cyano-7-deazaguanine synthase</fullName>
        <ecNumber evidence="9 11">6.3.4.20</ecNumber>
    </recommendedName>
    <alternativeName>
        <fullName evidence="11">7-cyano-7-carbaguanine synthase</fullName>
    </alternativeName>
    <alternativeName>
        <fullName evidence="11">PreQ(0) synthase</fullName>
    </alternativeName>
    <alternativeName>
        <fullName evidence="11">Queuosine biosynthesis protein QueC</fullName>
    </alternativeName>
</protein>
<accession>A0A2S8SSM7</accession>
<dbReference type="EMBL" id="NIGF01000009">
    <property type="protein sequence ID" value="PQV63778.1"/>
    <property type="molecule type" value="Genomic_DNA"/>
</dbReference>
<dbReference type="GO" id="GO:0005524">
    <property type="term" value="F:ATP binding"/>
    <property type="evidence" value="ECO:0007669"/>
    <property type="project" value="UniProtKB-UniRule"/>
</dbReference>
<feature type="binding site" evidence="11">
    <location>
        <begin position="8"/>
        <end position="18"/>
    </location>
    <ligand>
        <name>ATP</name>
        <dbReference type="ChEBI" id="CHEBI:30616"/>
    </ligand>
</feature>
<dbReference type="SUPFAM" id="SSF52402">
    <property type="entry name" value="Adenine nucleotide alpha hydrolases-like"/>
    <property type="match status" value="1"/>
</dbReference>
<keyword evidence="13" id="KW-1185">Reference proteome</keyword>
<sequence length="223" mass="23973">MKKAIAIVSGGLDSVTLAHLLAAQGYELQILSFNYGQKHLKELDFARDCANRLNARFNIVDLTSLTPLIGGNALTDASVAVPHGHYAQENMSVTVVPNRNAIFLSLAYGAAVAQNAQVVGFGVHSGDHFIYPDCRPAFVEAFELMQKKAIEGFGDADLKLYTPFLKTDKSGIVTQGAKIGVPFERTWSCYEGGALHCGQCGTCVERKEAFIKAGVKDPTSYAA</sequence>
<dbReference type="AlphaFoldDB" id="A0A2S8SSM7"/>
<evidence type="ECO:0000313" key="12">
    <source>
        <dbReference type="EMBL" id="PQV63778.1"/>
    </source>
</evidence>
<dbReference type="InParanoid" id="A0A2S8SSM7"/>
<evidence type="ECO:0000256" key="6">
    <source>
        <dbReference type="ARBA" id="ARBA00022833"/>
    </source>
</evidence>
<dbReference type="PANTHER" id="PTHR42914:SF1">
    <property type="entry name" value="7-CYANO-7-DEAZAGUANINE SYNTHASE"/>
    <property type="match status" value="1"/>
</dbReference>
<evidence type="ECO:0000256" key="10">
    <source>
        <dbReference type="ARBA" id="ARBA00047890"/>
    </source>
</evidence>
<dbReference type="InterPro" id="IPR014729">
    <property type="entry name" value="Rossmann-like_a/b/a_fold"/>
</dbReference>
<comment type="function">
    <text evidence="11">Catalyzes the ATP-dependent conversion of 7-carboxy-7-deazaguanine (CDG) to 7-cyano-7-deazaguanine (preQ(0)).</text>
</comment>
<dbReference type="GO" id="GO:0008270">
    <property type="term" value="F:zinc ion binding"/>
    <property type="evidence" value="ECO:0007669"/>
    <property type="project" value="UniProtKB-UniRule"/>
</dbReference>
<keyword evidence="6 11" id="KW-0862">Zinc</keyword>
<comment type="caution">
    <text evidence="12">The sequence shown here is derived from an EMBL/GenBank/DDBJ whole genome shotgun (WGS) entry which is preliminary data.</text>
</comment>
<evidence type="ECO:0000256" key="2">
    <source>
        <dbReference type="ARBA" id="ARBA00022598"/>
    </source>
</evidence>
<dbReference type="NCBIfam" id="TIGR00364">
    <property type="entry name" value="7-cyano-7-deazaguanine synthase QueC"/>
    <property type="match status" value="1"/>
</dbReference>
<dbReference type="RefSeq" id="WP_105483936.1">
    <property type="nucleotide sequence ID" value="NZ_NIGF01000009.1"/>
</dbReference>
<evidence type="ECO:0000256" key="3">
    <source>
        <dbReference type="ARBA" id="ARBA00022723"/>
    </source>
</evidence>
<dbReference type="UniPathway" id="UPA00391"/>
<feature type="binding site" evidence="11">
    <location>
        <position position="189"/>
    </location>
    <ligand>
        <name>Zn(2+)</name>
        <dbReference type="ChEBI" id="CHEBI:29105"/>
    </ligand>
</feature>
<dbReference type="InterPro" id="IPR018317">
    <property type="entry name" value="QueC"/>
</dbReference>
<feature type="binding site" evidence="11">
    <location>
        <position position="197"/>
    </location>
    <ligand>
        <name>Zn(2+)</name>
        <dbReference type="ChEBI" id="CHEBI:29105"/>
    </ligand>
</feature>
<comment type="similarity">
    <text evidence="8 11">Belongs to the QueC family.</text>
</comment>
<evidence type="ECO:0000313" key="13">
    <source>
        <dbReference type="Proteomes" id="UP000237684"/>
    </source>
</evidence>
<evidence type="ECO:0000256" key="4">
    <source>
        <dbReference type="ARBA" id="ARBA00022741"/>
    </source>
</evidence>
<dbReference type="EC" id="6.3.4.20" evidence="9 11"/>
<gene>
    <name evidence="11" type="primary">queC</name>
    <name evidence="12" type="ORF">B1R32_109118</name>
</gene>
<dbReference type="PANTHER" id="PTHR42914">
    <property type="entry name" value="7-CYANO-7-DEAZAGUANINE SYNTHASE"/>
    <property type="match status" value="1"/>
</dbReference>
<dbReference type="Proteomes" id="UP000237684">
    <property type="component" value="Unassembled WGS sequence"/>
</dbReference>
<feature type="binding site" evidence="11">
    <location>
        <position position="200"/>
    </location>
    <ligand>
        <name>Zn(2+)</name>
        <dbReference type="ChEBI" id="CHEBI:29105"/>
    </ligand>
</feature>
<evidence type="ECO:0000256" key="5">
    <source>
        <dbReference type="ARBA" id="ARBA00022785"/>
    </source>
</evidence>
<keyword evidence="3 11" id="KW-0479">Metal-binding</keyword>
<evidence type="ECO:0000256" key="8">
    <source>
        <dbReference type="ARBA" id="ARBA00037993"/>
    </source>
</evidence>
<keyword evidence="5 11" id="KW-0671">Queuosine biosynthesis</keyword>
<dbReference type="CDD" id="cd01995">
    <property type="entry name" value="QueC-like"/>
    <property type="match status" value="1"/>
</dbReference>
<dbReference type="PIRSF" id="PIRSF006293">
    <property type="entry name" value="ExsB"/>
    <property type="match status" value="1"/>
</dbReference>
<evidence type="ECO:0000256" key="1">
    <source>
        <dbReference type="ARBA" id="ARBA00005061"/>
    </source>
</evidence>
<dbReference type="GO" id="GO:0008616">
    <property type="term" value="P:tRNA queuosine(34) biosynthetic process"/>
    <property type="evidence" value="ECO:0007669"/>
    <property type="project" value="UniProtKB-UniRule"/>
</dbReference>
<reference evidence="12 13" key="1">
    <citation type="journal article" date="2018" name="Syst. Appl. Microbiol.">
        <title>Abditibacterium utsteinense sp. nov., the first cultivated member of candidate phylum FBP, isolated from ice-free Antarctic soil samples.</title>
        <authorList>
            <person name="Tahon G."/>
            <person name="Tytgat B."/>
            <person name="Lebbe L."/>
            <person name="Carlier A."/>
            <person name="Willems A."/>
        </authorList>
    </citation>
    <scope>NUCLEOTIDE SEQUENCE [LARGE SCALE GENOMIC DNA]</scope>
    <source>
        <strain evidence="12 13">LMG 29911</strain>
    </source>
</reference>
<dbReference type="FunCoup" id="A0A2S8SSM7">
    <property type="interactions" value="152"/>
</dbReference>
<keyword evidence="4 11" id="KW-0547">Nucleotide-binding</keyword>
<dbReference type="OrthoDB" id="9789567at2"/>
<comment type="cofactor">
    <cofactor evidence="11">
        <name>Zn(2+)</name>
        <dbReference type="ChEBI" id="CHEBI:29105"/>
    </cofactor>
    <text evidence="11">Binds 1 zinc ion per subunit.</text>
</comment>
<keyword evidence="2 11" id="KW-0436">Ligase</keyword>
<name>A0A2S8SSM7_9BACT</name>